<feature type="transmembrane region" description="Helical" evidence="7">
    <location>
        <begin position="125"/>
        <end position="143"/>
    </location>
</feature>
<feature type="transmembrane region" description="Helical" evidence="7">
    <location>
        <begin position="188"/>
        <end position="209"/>
    </location>
</feature>
<feature type="domain" description="Major facilitator superfamily (MFS) profile" evidence="8">
    <location>
        <begin position="57"/>
        <end position="493"/>
    </location>
</feature>
<reference evidence="9" key="1">
    <citation type="journal article" date="2020" name="Stud. Mycol.">
        <title>101 Dothideomycetes genomes: a test case for predicting lifestyles and emergence of pathogens.</title>
        <authorList>
            <person name="Haridas S."/>
            <person name="Albert R."/>
            <person name="Binder M."/>
            <person name="Bloem J."/>
            <person name="Labutti K."/>
            <person name="Salamov A."/>
            <person name="Andreopoulos B."/>
            <person name="Baker S."/>
            <person name="Barry K."/>
            <person name="Bills G."/>
            <person name="Bluhm B."/>
            <person name="Cannon C."/>
            <person name="Castanera R."/>
            <person name="Culley D."/>
            <person name="Daum C."/>
            <person name="Ezra D."/>
            <person name="Gonzalez J."/>
            <person name="Henrissat B."/>
            <person name="Kuo A."/>
            <person name="Liang C."/>
            <person name="Lipzen A."/>
            <person name="Lutzoni F."/>
            <person name="Magnuson J."/>
            <person name="Mondo S."/>
            <person name="Nolan M."/>
            <person name="Ohm R."/>
            <person name="Pangilinan J."/>
            <person name="Park H.-J."/>
            <person name="Ramirez L."/>
            <person name="Alfaro M."/>
            <person name="Sun H."/>
            <person name="Tritt A."/>
            <person name="Yoshinaga Y."/>
            <person name="Zwiers L.-H."/>
            <person name="Turgeon B."/>
            <person name="Goodwin S."/>
            <person name="Spatafora J."/>
            <person name="Crous P."/>
            <person name="Grigoriev I."/>
        </authorList>
    </citation>
    <scope>NUCLEOTIDE SEQUENCE</scope>
    <source>
        <strain evidence="9">CBS 121167</strain>
    </source>
</reference>
<evidence type="ECO:0000256" key="7">
    <source>
        <dbReference type="SAM" id="Phobius"/>
    </source>
</evidence>
<dbReference type="Gene3D" id="1.20.1250.20">
    <property type="entry name" value="MFS general substrate transporter like domains"/>
    <property type="match status" value="1"/>
</dbReference>
<dbReference type="AlphaFoldDB" id="A0A6A6B599"/>
<gene>
    <name evidence="9" type="ORF">K452DRAFT_257063</name>
</gene>
<evidence type="ECO:0000256" key="6">
    <source>
        <dbReference type="SAM" id="MobiDB-lite"/>
    </source>
</evidence>
<dbReference type="InterPro" id="IPR020846">
    <property type="entry name" value="MFS_dom"/>
</dbReference>
<proteinExistence type="inferred from homology"/>
<feature type="transmembrane region" description="Helical" evidence="7">
    <location>
        <begin position="432"/>
        <end position="454"/>
    </location>
</feature>
<dbReference type="InterPro" id="IPR036259">
    <property type="entry name" value="MFS_trans_sf"/>
</dbReference>
<dbReference type="Proteomes" id="UP000799438">
    <property type="component" value="Unassembled WGS sequence"/>
</dbReference>
<evidence type="ECO:0000259" key="8">
    <source>
        <dbReference type="PROSITE" id="PS50850"/>
    </source>
</evidence>
<dbReference type="Pfam" id="PF07690">
    <property type="entry name" value="MFS_1"/>
    <property type="match status" value="1"/>
</dbReference>
<feature type="transmembrane region" description="Helical" evidence="7">
    <location>
        <begin position="466"/>
        <end position="488"/>
    </location>
</feature>
<dbReference type="GO" id="GO:0005886">
    <property type="term" value="C:plasma membrane"/>
    <property type="evidence" value="ECO:0007669"/>
    <property type="project" value="TreeGrafter"/>
</dbReference>
<sequence length="508" mass="56638">MRVPVLENNAEAALGLEAPSKEGSRDSEERERDIVGWEGPDDPADPFNWPNGRKWLITCFGCFVTFIVGIQSTAMTAAVEPMNEYFKVSDANFANSYWPITAWTVSAGLVPLVGLPLMETFGVRPGYMLSYIIFFIFIIPQAVAQNYATLIVTRVFSGGFAGILENIIGGIISDIWKGERARSIPVAMYIWAYEAGIMIGPAIGGVIIQHLHWRWIFYIQLIIYGSFFPVAYLVIPETRSTVILQRKARQIRAATGKPVYAQSELDHPGLKALIWEAVGRPVYMLCTEYVVFSFTLWSAFCFGNALLFTQSVAQVYTELYDFTAPQTGYVQLALVIGVTIGFVMQLPANNWYYKSAARNTEEPGRYIPEARLYLAIPGSFIGLAGGFFVYAWTSYGFVHWMGPTIGLGLVGIGIFIVVNAVSCYVEDAYEKYAASVLGAVAFGENMFAAFLPLAEMSMYTNLDFRWASTLLAFLALLLSLAPVVLIFYGRTIRDRSPFIREARHEHRD</sequence>
<feature type="transmembrane region" description="Helical" evidence="7">
    <location>
        <begin position="155"/>
        <end position="176"/>
    </location>
</feature>
<organism evidence="9 10">
    <name type="scientific">Aplosporella prunicola CBS 121167</name>
    <dbReference type="NCBI Taxonomy" id="1176127"/>
    <lineage>
        <taxon>Eukaryota</taxon>
        <taxon>Fungi</taxon>
        <taxon>Dikarya</taxon>
        <taxon>Ascomycota</taxon>
        <taxon>Pezizomycotina</taxon>
        <taxon>Dothideomycetes</taxon>
        <taxon>Dothideomycetes incertae sedis</taxon>
        <taxon>Botryosphaeriales</taxon>
        <taxon>Aplosporellaceae</taxon>
        <taxon>Aplosporella</taxon>
    </lineage>
</organism>
<dbReference type="GO" id="GO:0022857">
    <property type="term" value="F:transmembrane transporter activity"/>
    <property type="evidence" value="ECO:0007669"/>
    <property type="project" value="InterPro"/>
</dbReference>
<feature type="transmembrane region" description="Helical" evidence="7">
    <location>
        <begin position="97"/>
        <end position="118"/>
    </location>
</feature>
<evidence type="ECO:0000313" key="9">
    <source>
        <dbReference type="EMBL" id="KAF2138157.1"/>
    </source>
</evidence>
<feature type="compositionally biased region" description="Low complexity" evidence="6">
    <location>
        <begin position="1"/>
        <end position="18"/>
    </location>
</feature>
<dbReference type="SUPFAM" id="SSF103473">
    <property type="entry name" value="MFS general substrate transporter"/>
    <property type="match status" value="1"/>
</dbReference>
<dbReference type="EMBL" id="ML995498">
    <property type="protein sequence ID" value="KAF2138157.1"/>
    <property type="molecule type" value="Genomic_DNA"/>
</dbReference>
<feature type="transmembrane region" description="Helical" evidence="7">
    <location>
        <begin position="215"/>
        <end position="235"/>
    </location>
</feature>
<protein>
    <recommendedName>
        <fullName evidence="8">Major facilitator superfamily (MFS) profile domain-containing protein</fullName>
    </recommendedName>
</protein>
<name>A0A6A6B599_9PEZI</name>
<keyword evidence="4 7" id="KW-1133">Transmembrane helix</keyword>
<comment type="similarity">
    <text evidence="2">Belongs to the major facilitator superfamily.</text>
</comment>
<feature type="transmembrane region" description="Helical" evidence="7">
    <location>
        <begin position="289"/>
        <end position="309"/>
    </location>
</feature>
<keyword evidence="3 7" id="KW-0812">Transmembrane</keyword>
<feature type="transmembrane region" description="Helical" evidence="7">
    <location>
        <begin position="55"/>
        <end position="77"/>
    </location>
</feature>
<dbReference type="FunFam" id="1.20.1250.20:FF:000082">
    <property type="entry name" value="MFS multidrug transporter, putative"/>
    <property type="match status" value="1"/>
</dbReference>
<evidence type="ECO:0000256" key="2">
    <source>
        <dbReference type="ARBA" id="ARBA00008335"/>
    </source>
</evidence>
<feature type="transmembrane region" description="Helical" evidence="7">
    <location>
        <begin position="372"/>
        <end position="393"/>
    </location>
</feature>
<dbReference type="InterPro" id="IPR011701">
    <property type="entry name" value="MFS"/>
</dbReference>
<keyword evidence="5 7" id="KW-0472">Membrane</keyword>
<evidence type="ECO:0000256" key="4">
    <source>
        <dbReference type="ARBA" id="ARBA00022989"/>
    </source>
</evidence>
<dbReference type="PANTHER" id="PTHR23502:SF52">
    <property type="entry name" value="MULTIDRUG TRANSPORTER, PUTATIVE (AFU_ORTHOLOGUE AFUA_2G17730)-RELATED"/>
    <property type="match status" value="1"/>
</dbReference>
<evidence type="ECO:0000256" key="1">
    <source>
        <dbReference type="ARBA" id="ARBA00004141"/>
    </source>
</evidence>
<feature type="region of interest" description="Disordered" evidence="6">
    <location>
        <begin position="1"/>
        <end position="46"/>
    </location>
</feature>
<feature type="transmembrane region" description="Helical" evidence="7">
    <location>
        <begin position="405"/>
        <end position="425"/>
    </location>
</feature>
<evidence type="ECO:0000256" key="5">
    <source>
        <dbReference type="ARBA" id="ARBA00023136"/>
    </source>
</evidence>
<keyword evidence="10" id="KW-1185">Reference proteome</keyword>
<dbReference type="OrthoDB" id="5403280at2759"/>
<dbReference type="PROSITE" id="PS50850">
    <property type="entry name" value="MFS"/>
    <property type="match status" value="1"/>
</dbReference>
<feature type="transmembrane region" description="Helical" evidence="7">
    <location>
        <begin position="329"/>
        <end position="352"/>
    </location>
</feature>
<evidence type="ECO:0000256" key="3">
    <source>
        <dbReference type="ARBA" id="ARBA00022692"/>
    </source>
</evidence>
<dbReference type="RefSeq" id="XP_033393870.1">
    <property type="nucleotide sequence ID" value="XM_033538421.1"/>
</dbReference>
<dbReference type="GeneID" id="54295917"/>
<comment type="subcellular location">
    <subcellularLocation>
        <location evidence="1">Membrane</location>
        <topology evidence="1">Multi-pass membrane protein</topology>
    </subcellularLocation>
</comment>
<evidence type="ECO:0000313" key="10">
    <source>
        <dbReference type="Proteomes" id="UP000799438"/>
    </source>
</evidence>
<accession>A0A6A6B599</accession>
<feature type="compositionally biased region" description="Basic and acidic residues" evidence="6">
    <location>
        <begin position="19"/>
        <end position="35"/>
    </location>
</feature>
<dbReference type="PANTHER" id="PTHR23502">
    <property type="entry name" value="MAJOR FACILITATOR SUPERFAMILY"/>
    <property type="match status" value="1"/>
</dbReference>